<evidence type="ECO:0000313" key="4">
    <source>
        <dbReference type="EMBL" id="SMG07702.1"/>
    </source>
</evidence>
<feature type="domain" description="Response regulatory" evidence="3">
    <location>
        <begin position="6"/>
        <end position="119"/>
    </location>
</feature>
<reference evidence="4 5" key="1">
    <citation type="submission" date="2017-04" db="EMBL/GenBank/DDBJ databases">
        <authorList>
            <person name="Afonso C.L."/>
            <person name="Miller P.J."/>
            <person name="Scott M.A."/>
            <person name="Spackman E."/>
            <person name="Goraichik I."/>
            <person name="Dimitrov K.M."/>
            <person name="Suarez D.L."/>
            <person name="Swayne D.E."/>
        </authorList>
    </citation>
    <scope>NUCLEOTIDE SEQUENCE [LARGE SCALE GENOMIC DNA]</scope>
    <source>
        <strain evidence="4 5">DSM 22418</strain>
    </source>
</reference>
<dbReference type="Gene3D" id="3.40.50.2300">
    <property type="match status" value="1"/>
</dbReference>
<dbReference type="GO" id="GO:0032993">
    <property type="term" value="C:protein-DNA complex"/>
    <property type="evidence" value="ECO:0007669"/>
    <property type="project" value="TreeGrafter"/>
</dbReference>
<feature type="modified residue" description="4-aspartylphosphate" evidence="2">
    <location>
        <position position="60"/>
    </location>
</feature>
<dbReference type="SUPFAM" id="SSF52172">
    <property type="entry name" value="CheY-like"/>
    <property type="match status" value="1"/>
</dbReference>
<dbReference type="SMART" id="SM00850">
    <property type="entry name" value="LytTR"/>
    <property type="match status" value="1"/>
</dbReference>
<keyword evidence="5" id="KW-1185">Reference proteome</keyword>
<sequence>MNTKLKCLLLDDELPSLTYLKLLCEQIPALEVVKVYNAATKLLADLEAPEALDFDLLITDIEMPEVNGLQLAERLQGKAVIFTTAYSDYAADAFDLHAIDYLRKPLKLDRLQQAIAKVKLQRPKKVAPAPKTFVPVNSDKGKLLLYFDQICYIRTADLDSRDKVVYLSDHSEVTLKNISFAQLIALLPTDAFCRVNKKEVIAMRLVSSFSHEEITSTLAGEQGNKTFILGEKFKTDFLQKVAF</sequence>
<accession>A0A1X7I055</accession>
<dbReference type="RefSeq" id="WP_085471206.1">
    <property type="nucleotide sequence ID" value="NZ_FXAU01000001.1"/>
</dbReference>
<protein>
    <submittedName>
        <fullName evidence="4">DNA-binding response regulator, LytR/AlgR family</fullName>
    </submittedName>
</protein>
<dbReference type="AlphaFoldDB" id="A0A1X7I055"/>
<dbReference type="InterPro" id="IPR001789">
    <property type="entry name" value="Sig_transdc_resp-reg_receiver"/>
</dbReference>
<evidence type="ECO:0000259" key="3">
    <source>
        <dbReference type="PROSITE" id="PS50110"/>
    </source>
</evidence>
<evidence type="ECO:0000313" key="5">
    <source>
        <dbReference type="Proteomes" id="UP000192980"/>
    </source>
</evidence>
<dbReference type="GO" id="GO:0000156">
    <property type="term" value="F:phosphorelay response regulator activity"/>
    <property type="evidence" value="ECO:0007669"/>
    <property type="project" value="TreeGrafter"/>
</dbReference>
<keyword evidence="1 4" id="KW-0238">DNA-binding</keyword>
<dbReference type="STRING" id="561061.SAMN05660862_0308"/>
<dbReference type="GO" id="GO:0000976">
    <property type="term" value="F:transcription cis-regulatory region binding"/>
    <property type="evidence" value="ECO:0007669"/>
    <property type="project" value="TreeGrafter"/>
</dbReference>
<dbReference type="PANTHER" id="PTHR48111">
    <property type="entry name" value="REGULATOR OF RPOS"/>
    <property type="match status" value="1"/>
</dbReference>
<dbReference type="Pfam" id="PF00072">
    <property type="entry name" value="Response_reg"/>
    <property type="match status" value="1"/>
</dbReference>
<evidence type="ECO:0000256" key="1">
    <source>
        <dbReference type="ARBA" id="ARBA00023125"/>
    </source>
</evidence>
<dbReference type="EMBL" id="FXAU01000001">
    <property type="protein sequence ID" value="SMG07702.1"/>
    <property type="molecule type" value="Genomic_DNA"/>
</dbReference>
<evidence type="ECO:0000256" key="2">
    <source>
        <dbReference type="PROSITE-ProRule" id="PRU00169"/>
    </source>
</evidence>
<name>A0A1X7I055_9SPHI</name>
<dbReference type="Gene3D" id="2.40.50.1020">
    <property type="entry name" value="LytTr DNA-binding domain"/>
    <property type="match status" value="1"/>
</dbReference>
<dbReference type="SMART" id="SM00448">
    <property type="entry name" value="REC"/>
    <property type="match status" value="1"/>
</dbReference>
<dbReference type="PROSITE" id="PS50110">
    <property type="entry name" value="RESPONSE_REGULATORY"/>
    <property type="match status" value="1"/>
</dbReference>
<dbReference type="InterPro" id="IPR011006">
    <property type="entry name" value="CheY-like_superfamily"/>
</dbReference>
<keyword evidence="2" id="KW-0597">Phosphoprotein</keyword>
<dbReference type="OrthoDB" id="9787344at2"/>
<proteinExistence type="predicted"/>
<gene>
    <name evidence="4" type="ORF">SAMN05660862_0308</name>
</gene>
<dbReference type="InterPro" id="IPR007492">
    <property type="entry name" value="LytTR_DNA-bd_dom"/>
</dbReference>
<dbReference type="Proteomes" id="UP000192980">
    <property type="component" value="Unassembled WGS sequence"/>
</dbReference>
<dbReference type="GO" id="GO:0005829">
    <property type="term" value="C:cytosol"/>
    <property type="evidence" value="ECO:0007669"/>
    <property type="project" value="TreeGrafter"/>
</dbReference>
<dbReference type="GO" id="GO:0006355">
    <property type="term" value="P:regulation of DNA-templated transcription"/>
    <property type="evidence" value="ECO:0007669"/>
    <property type="project" value="TreeGrafter"/>
</dbReference>
<dbReference type="PANTHER" id="PTHR48111:SF69">
    <property type="entry name" value="RESPONSE REGULATOR RECEIVER"/>
    <property type="match status" value="1"/>
</dbReference>
<dbReference type="InterPro" id="IPR039420">
    <property type="entry name" value="WalR-like"/>
</dbReference>
<organism evidence="4 5">
    <name type="scientific">Sphingobacterium psychroaquaticum</name>
    <dbReference type="NCBI Taxonomy" id="561061"/>
    <lineage>
        <taxon>Bacteria</taxon>
        <taxon>Pseudomonadati</taxon>
        <taxon>Bacteroidota</taxon>
        <taxon>Sphingobacteriia</taxon>
        <taxon>Sphingobacteriales</taxon>
        <taxon>Sphingobacteriaceae</taxon>
        <taxon>Sphingobacterium</taxon>
    </lineage>
</organism>